<evidence type="ECO:0000313" key="3">
    <source>
        <dbReference type="Proteomes" id="UP001143480"/>
    </source>
</evidence>
<dbReference type="AlphaFoldDB" id="A0A9W6NQI8"/>
<keyword evidence="3" id="KW-1185">Reference proteome</keyword>
<feature type="compositionally biased region" description="Basic and acidic residues" evidence="1">
    <location>
        <begin position="49"/>
        <end position="65"/>
    </location>
</feature>
<reference evidence="2" key="1">
    <citation type="journal article" date="2014" name="Int. J. Syst. Evol. Microbiol.">
        <title>Complete genome sequence of Corynebacterium casei LMG S-19264T (=DSM 44701T), isolated from a smear-ripened cheese.</title>
        <authorList>
            <consortium name="US DOE Joint Genome Institute (JGI-PGF)"/>
            <person name="Walter F."/>
            <person name="Albersmeier A."/>
            <person name="Kalinowski J."/>
            <person name="Ruckert C."/>
        </authorList>
    </citation>
    <scope>NUCLEOTIDE SEQUENCE</scope>
    <source>
        <strain evidence="2">VKM Ac-1321</strain>
    </source>
</reference>
<reference evidence="2" key="2">
    <citation type="submission" date="2023-01" db="EMBL/GenBank/DDBJ databases">
        <authorList>
            <person name="Sun Q."/>
            <person name="Evtushenko L."/>
        </authorList>
    </citation>
    <scope>NUCLEOTIDE SEQUENCE</scope>
    <source>
        <strain evidence="2">VKM Ac-1321</strain>
    </source>
</reference>
<name>A0A9W6NQI8_9ACTN</name>
<dbReference type="EMBL" id="BSFP01000070">
    <property type="protein sequence ID" value="GLL06265.1"/>
    <property type="molecule type" value="Genomic_DNA"/>
</dbReference>
<comment type="caution">
    <text evidence="2">The sequence shown here is derived from an EMBL/GenBank/DDBJ whole genome shotgun (WGS) entry which is preliminary data.</text>
</comment>
<proteinExistence type="predicted"/>
<evidence type="ECO:0000256" key="1">
    <source>
        <dbReference type="SAM" id="MobiDB-lite"/>
    </source>
</evidence>
<evidence type="ECO:0000313" key="2">
    <source>
        <dbReference type="EMBL" id="GLL06265.1"/>
    </source>
</evidence>
<dbReference type="Proteomes" id="UP001143480">
    <property type="component" value="Unassembled WGS sequence"/>
</dbReference>
<accession>A0A9W6NQI8</accession>
<sequence length="65" mass="7147">MTARRPYHSAERIPSAAFWALIKSVKGSPDDAAVARLTAQVQYGAGGWPERRQSPDDRRPVSRGP</sequence>
<organism evidence="2 3">
    <name type="scientific">Dactylosporangium matsuzakiense</name>
    <dbReference type="NCBI Taxonomy" id="53360"/>
    <lineage>
        <taxon>Bacteria</taxon>
        <taxon>Bacillati</taxon>
        <taxon>Actinomycetota</taxon>
        <taxon>Actinomycetes</taxon>
        <taxon>Micromonosporales</taxon>
        <taxon>Micromonosporaceae</taxon>
        <taxon>Dactylosporangium</taxon>
    </lineage>
</organism>
<feature type="region of interest" description="Disordered" evidence="1">
    <location>
        <begin position="43"/>
        <end position="65"/>
    </location>
</feature>
<protein>
    <submittedName>
        <fullName evidence="2">Uncharacterized protein</fullName>
    </submittedName>
</protein>
<gene>
    <name evidence="2" type="ORF">GCM10017581_080140</name>
</gene>